<evidence type="ECO:0000313" key="2">
    <source>
        <dbReference type="Proteomes" id="UP000317043"/>
    </source>
</evidence>
<accession>A0A543AT56</accession>
<dbReference type="OrthoDB" id="3402197at2"/>
<gene>
    <name evidence="1" type="ORF">FB566_1288</name>
</gene>
<comment type="caution">
    <text evidence="1">The sequence shown here is derived from an EMBL/GenBank/DDBJ whole genome shotgun (WGS) entry which is preliminary data.</text>
</comment>
<dbReference type="AlphaFoldDB" id="A0A543AT56"/>
<organism evidence="1 2">
    <name type="scientific">Stackebrandtia endophytica</name>
    <dbReference type="NCBI Taxonomy" id="1496996"/>
    <lineage>
        <taxon>Bacteria</taxon>
        <taxon>Bacillati</taxon>
        <taxon>Actinomycetota</taxon>
        <taxon>Actinomycetes</taxon>
        <taxon>Glycomycetales</taxon>
        <taxon>Glycomycetaceae</taxon>
        <taxon>Stackebrandtia</taxon>
    </lineage>
</organism>
<evidence type="ECO:0000313" key="1">
    <source>
        <dbReference type="EMBL" id="TQL75774.1"/>
    </source>
</evidence>
<keyword evidence="2" id="KW-1185">Reference proteome</keyword>
<dbReference type="InParanoid" id="A0A543AT56"/>
<proteinExistence type="predicted"/>
<dbReference type="RefSeq" id="WP_142036181.1">
    <property type="nucleotide sequence ID" value="NZ_JBHTGS010000001.1"/>
</dbReference>
<sequence length="114" mass="12341">MTTEAIGRESRRVIHGTAGWTPARWRLATGEDAEMGDTDTRATVMAELIQRLADLAADLEGRPRRIVPGPEHDTGLCDQLAVMAADLLAADPDENTRKSALAAIRHAHGRLFAT</sequence>
<reference evidence="1 2" key="1">
    <citation type="submission" date="2019-06" db="EMBL/GenBank/DDBJ databases">
        <title>Sequencing the genomes of 1000 actinobacteria strains.</title>
        <authorList>
            <person name="Klenk H.-P."/>
        </authorList>
    </citation>
    <scope>NUCLEOTIDE SEQUENCE [LARGE SCALE GENOMIC DNA]</scope>
    <source>
        <strain evidence="1 2">DSM 45928</strain>
    </source>
</reference>
<dbReference type="EMBL" id="VFOW01000001">
    <property type="protein sequence ID" value="TQL75774.1"/>
    <property type="molecule type" value="Genomic_DNA"/>
</dbReference>
<dbReference type="Proteomes" id="UP000317043">
    <property type="component" value="Unassembled WGS sequence"/>
</dbReference>
<name>A0A543AT56_9ACTN</name>
<protein>
    <submittedName>
        <fullName evidence="1">Uncharacterized protein</fullName>
    </submittedName>
</protein>